<dbReference type="RefSeq" id="WP_252848623.1">
    <property type="nucleotide sequence ID" value="NZ_BAPW01000012.1"/>
</dbReference>
<dbReference type="Proteomes" id="UP001523401">
    <property type="component" value="Unassembled WGS sequence"/>
</dbReference>
<evidence type="ECO:0000313" key="1">
    <source>
        <dbReference type="EMBL" id="MCO6159101.1"/>
    </source>
</evidence>
<keyword evidence="2" id="KW-1185">Reference proteome</keyword>
<proteinExistence type="predicted"/>
<evidence type="ECO:0000313" key="2">
    <source>
        <dbReference type="Proteomes" id="UP001523401"/>
    </source>
</evidence>
<reference evidence="1 2" key="1">
    <citation type="submission" date="2022-06" db="EMBL/GenBank/DDBJ databases">
        <title>Whole-genome of Asaia lannensis strain LMG 27011T.</title>
        <authorList>
            <person name="Sombolestani A."/>
        </authorList>
    </citation>
    <scope>NUCLEOTIDE SEQUENCE [LARGE SCALE GENOMIC DNA]</scope>
    <source>
        <strain evidence="1 2">NBRC 102526</strain>
    </source>
</reference>
<gene>
    <name evidence="1" type="ORF">NF685_03535</name>
</gene>
<dbReference type="InterPro" id="IPR014718">
    <property type="entry name" value="GH-type_carb-bd"/>
</dbReference>
<name>A0ABT1CE24_9PROT</name>
<protein>
    <submittedName>
        <fullName evidence="1">Aldose 1-epimerase</fullName>
    </submittedName>
</protein>
<organism evidence="1 2">
    <name type="scientific">Asaia lannensis NBRC 102526</name>
    <dbReference type="NCBI Taxonomy" id="1307926"/>
    <lineage>
        <taxon>Bacteria</taxon>
        <taxon>Pseudomonadati</taxon>
        <taxon>Pseudomonadota</taxon>
        <taxon>Alphaproteobacteria</taxon>
        <taxon>Acetobacterales</taxon>
        <taxon>Acetobacteraceae</taxon>
        <taxon>Asaia</taxon>
    </lineage>
</organism>
<dbReference type="Pfam" id="PF01263">
    <property type="entry name" value="Aldose_epim"/>
    <property type="match status" value="1"/>
</dbReference>
<accession>A0ABT1CE24</accession>
<comment type="caution">
    <text evidence="1">The sequence shown here is derived from an EMBL/GenBank/DDBJ whole genome shotgun (WGS) entry which is preliminary data.</text>
</comment>
<dbReference type="SUPFAM" id="SSF74650">
    <property type="entry name" value="Galactose mutarotase-like"/>
    <property type="match status" value="1"/>
</dbReference>
<dbReference type="CDD" id="cd09021">
    <property type="entry name" value="Aldose_epim_Ec_YphB"/>
    <property type="match status" value="1"/>
</dbReference>
<sequence>MIELRIGEAHIGLLPALGGSLAFWRLRGRDLLVPTADPNLAAQKNTPVAGYPLVPFSNRVAQGHFSFEGVDYTLARNFVAEAHAIHGNGWEREWTVAQSDAERAILVLDHDPSKGDNASQWPFAYRSVLSFVLRPDGLDVEILIANRDNRPQPVGMGFHPFFARSDDMTLRFTARSMWENGPDMLPVDQVPCTGDFDFDKTREIGALRLDNCFAGWSGSATLGYPSAGYELHMTADPIFQHLVVFTAPEKPFVAVEAVSNMNNALNHPELLENGLHVLPPGARISGVIRYRIAERRG</sequence>
<dbReference type="Gene3D" id="2.70.98.10">
    <property type="match status" value="1"/>
</dbReference>
<dbReference type="EMBL" id="JAMXQU010000002">
    <property type="protein sequence ID" value="MCO6159101.1"/>
    <property type="molecule type" value="Genomic_DNA"/>
</dbReference>
<dbReference type="InterPro" id="IPR011013">
    <property type="entry name" value="Gal_mutarotase_sf_dom"/>
</dbReference>
<dbReference type="InterPro" id="IPR008183">
    <property type="entry name" value="Aldose_1/G6P_1-epimerase"/>
</dbReference>